<reference evidence="1 2" key="1">
    <citation type="journal article" date="2015" name="BMC Genomics">
        <title>Comparative genomics and metabolic profiling of the genus Lysobacter.</title>
        <authorList>
            <person name="de Bruijn I."/>
            <person name="Cheng X."/>
            <person name="de Jager V."/>
            <person name="Exposito R.G."/>
            <person name="Watrous J."/>
            <person name="Patel N."/>
            <person name="Postma J."/>
            <person name="Dorrestein P.C."/>
            <person name="Kobayashi D."/>
            <person name="Raaijmakers J.M."/>
        </authorList>
    </citation>
    <scope>NUCLEOTIDE SEQUENCE [LARGE SCALE GENOMIC DNA]</scope>
    <source>
        <strain evidence="1 2">76</strain>
    </source>
</reference>
<keyword evidence="2" id="KW-1185">Reference proteome</keyword>
<sequence length="43" mass="4308">MRIHSRGLGIAVHAWVPGGTTVKCRVGTGRCLGGPPAPCAPAV</sequence>
<name>A0A0S2FFU4_LYSAN</name>
<protein>
    <submittedName>
        <fullName evidence="1">Uncharacterized protein</fullName>
    </submittedName>
</protein>
<proteinExistence type="predicted"/>
<dbReference type="KEGG" id="lab:LA76x_4282"/>
<evidence type="ECO:0000313" key="1">
    <source>
        <dbReference type="EMBL" id="ALN82393.1"/>
    </source>
</evidence>
<gene>
    <name evidence="1" type="ORF">LA76x_4282</name>
</gene>
<dbReference type="AlphaFoldDB" id="A0A0S2FFU4"/>
<accession>A0A0S2FFU4</accession>
<evidence type="ECO:0000313" key="2">
    <source>
        <dbReference type="Proteomes" id="UP000060787"/>
    </source>
</evidence>
<dbReference type="KEGG" id="laq:GLA29479_2216"/>
<organism evidence="1 2">
    <name type="scientific">Lysobacter antibioticus</name>
    <dbReference type="NCBI Taxonomy" id="84531"/>
    <lineage>
        <taxon>Bacteria</taxon>
        <taxon>Pseudomonadati</taxon>
        <taxon>Pseudomonadota</taxon>
        <taxon>Gammaproteobacteria</taxon>
        <taxon>Lysobacterales</taxon>
        <taxon>Lysobacteraceae</taxon>
        <taxon>Lysobacter</taxon>
    </lineage>
</organism>
<dbReference type="EMBL" id="CP011129">
    <property type="protein sequence ID" value="ALN82393.1"/>
    <property type="molecule type" value="Genomic_DNA"/>
</dbReference>
<dbReference type="Proteomes" id="UP000060787">
    <property type="component" value="Chromosome"/>
</dbReference>